<dbReference type="PANTHER" id="PTHR30482">
    <property type="entry name" value="HIGH-AFFINITY BRANCHED-CHAIN AMINO ACID TRANSPORT SYSTEM PERMEASE"/>
    <property type="match status" value="1"/>
</dbReference>
<keyword evidence="10" id="KW-1185">Reference proteome</keyword>
<keyword evidence="3 7" id="KW-0812">Transmembrane</keyword>
<feature type="transmembrane region" description="Helical" evidence="7">
    <location>
        <begin position="39"/>
        <end position="59"/>
    </location>
</feature>
<protein>
    <submittedName>
        <fullName evidence="9">Branched-chain amino acid ABC transporter permease</fullName>
    </submittedName>
</protein>
<feature type="signal peptide" evidence="8">
    <location>
        <begin position="1"/>
        <end position="29"/>
    </location>
</feature>
<gene>
    <name evidence="9" type="ORF">ACFSL4_04740</name>
</gene>
<keyword evidence="4 7" id="KW-1133">Transmembrane helix</keyword>
<feature type="transmembrane region" description="Helical" evidence="7">
    <location>
        <begin position="218"/>
        <end position="241"/>
    </location>
</feature>
<reference evidence="10" key="1">
    <citation type="journal article" date="2019" name="Int. J. Syst. Evol. Microbiol.">
        <title>The Global Catalogue of Microorganisms (GCM) 10K type strain sequencing project: providing services to taxonomists for standard genome sequencing and annotation.</title>
        <authorList>
            <consortium name="The Broad Institute Genomics Platform"/>
            <consortium name="The Broad Institute Genome Sequencing Center for Infectious Disease"/>
            <person name="Wu L."/>
            <person name="Ma J."/>
        </authorList>
    </citation>
    <scope>NUCLEOTIDE SEQUENCE [LARGE SCALE GENOMIC DNA]</scope>
    <source>
        <strain evidence="10">CGMCC 1.12470</strain>
    </source>
</reference>
<dbReference type="RefSeq" id="WP_381078822.1">
    <property type="nucleotide sequence ID" value="NZ_JBHUDX010000011.1"/>
</dbReference>
<feature type="transmembrane region" description="Helical" evidence="7">
    <location>
        <begin position="118"/>
        <end position="136"/>
    </location>
</feature>
<keyword evidence="2" id="KW-1003">Cell membrane</keyword>
<feature type="region of interest" description="Disordered" evidence="6">
    <location>
        <begin position="325"/>
        <end position="407"/>
    </location>
</feature>
<dbReference type="CDD" id="cd06581">
    <property type="entry name" value="TM_PBP1_LivM_like"/>
    <property type="match status" value="1"/>
</dbReference>
<organism evidence="9 10">
    <name type="scientific">Streptomyces caeni</name>
    <dbReference type="NCBI Taxonomy" id="2307231"/>
    <lineage>
        <taxon>Bacteria</taxon>
        <taxon>Bacillati</taxon>
        <taxon>Actinomycetota</taxon>
        <taxon>Actinomycetes</taxon>
        <taxon>Kitasatosporales</taxon>
        <taxon>Streptomycetaceae</taxon>
        <taxon>Streptomyces</taxon>
    </lineage>
</organism>
<evidence type="ECO:0000256" key="1">
    <source>
        <dbReference type="ARBA" id="ARBA00004651"/>
    </source>
</evidence>
<comment type="caution">
    <text evidence="9">The sequence shown here is derived from an EMBL/GenBank/DDBJ whole genome shotgun (WGS) entry which is preliminary data.</text>
</comment>
<dbReference type="EMBL" id="JBHUDX010000011">
    <property type="protein sequence ID" value="MFD1657552.1"/>
    <property type="molecule type" value="Genomic_DNA"/>
</dbReference>
<sequence>MSTMTMVPGRARQARVALTALLAAAAALAAPFYFAPFQVFQLTMVLLYAVALAGLNLLVGFGGQISLGHGAFFAAGAYTAAVMLDRFDVGHLATLPVAAAACFLLGLGFGVPALRLRGLYLALVTLSFAVFLPPLLKRLEPVTGGAMGLTVDKLEPPAWSGLAEDQWMYLVVLAVTAVALLLARNLLRSRVGRALLAVRDNESAAEVMGVRLSLHKTLAFAWSAMFAGVAGCMYTWVIGFVSPDSFSFVLSITLLAGLVVGGLASLYGPLLGAAFVMYVPSVSQDLSEAAPGVVFGLLIIAVMFVAPTGLAGLVSRVRNAVAHHRARAAAPDRTPGADSRTVSGPESESGPGPEPEPEREPEPGPETESEASAPPTLMDPAPVDAEPVDAEPVDAEPVGVPPRTEKE</sequence>
<accession>A0ABW4ILC2</accession>
<keyword evidence="8" id="KW-0732">Signal</keyword>
<dbReference type="InterPro" id="IPR043428">
    <property type="entry name" value="LivM-like"/>
</dbReference>
<feature type="chain" id="PRO_5046597493" evidence="8">
    <location>
        <begin position="30"/>
        <end position="407"/>
    </location>
</feature>
<feature type="transmembrane region" description="Helical" evidence="7">
    <location>
        <begin position="167"/>
        <end position="187"/>
    </location>
</feature>
<evidence type="ECO:0000313" key="9">
    <source>
        <dbReference type="EMBL" id="MFD1657552.1"/>
    </source>
</evidence>
<dbReference type="PANTHER" id="PTHR30482:SF20">
    <property type="entry name" value="HIGH-AFFINITY BRANCHED-CHAIN AMINO ACID TRANSPORT SYSTEM PERMEASE PROTEIN LIVM"/>
    <property type="match status" value="1"/>
</dbReference>
<evidence type="ECO:0000313" key="10">
    <source>
        <dbReference type="Proteomes" id="UP001597261"/>
    </source>
</evidence>
<evidence type="ECO:0000256" key="2">
    <source>
        <dbReference type="ARBA" id="ARBA00022475"/>
    </source>
</evidence>
<proteinExistence type="predicted"/>
<dbReference type="InterPro" id="IPR001851">
    <property type="entry name" value="ABC_transp_permease"/>
</dbReference>
<evidence type="ECO:0000256" key="7">
    <source>
        <dbReference type="SAM" id="Phobius"/>
    </source>
</evidence>
<comment type="subcellular location">
    <subcellularLocation>
        <location evidence="1">Cell membrane</location>
        <topology evidence="1">Multi-pass membrane protein</topology>
    </subcellularLocation>
</comment>
<evidence type="ECO:0000256" key="8">
    <source>
        <dbReference type="SAM" id="SignalP"/>
    </source>
</evidence>
<feature type="transmembrane region" description="Helical" evidence="7">
    <location>
        <begin position="90"/>
        <end position="111"/>
    </location>
</feature>
<feature type="transmembrane region" description="Helical" evidence="7">
    <location>
        <begin position="292"/>
        <end position="314"/>
    </location>
</feature>
<evidence type="ECO:0000256" key="4">
    <source>
        <dbReference type="ARBA" id="ARBA00022989"/>
    </source>
</evidence>
<evidence type="ECO:0000256" key="5">
    <source>
        <dbReference type="ARBA" id="ARBA00023136"/>
    </source>
</evidence>
<name>A0ABW4ILC2_9ACTN</name>
<evidence type="ECO:0000256" key="6">
    <source>
        <dbReference type="SAM" id="MobiDB-lite"/>
    </source>
</evidence>
<evidence type="ECO:0000256" key="3">
    <source>
        <dbReference type="ARBA" id="ARBA00022692"/>
    </source>
</evidence>
<dbReference type="Proteomes" id="UP001597261">
    <property type="component" value="Unassembled WGS sequence"/>
</dbReference>
<feature type="transmembrane region" description="Helical" evidence="7">
    <location>
        <begin position="66"/>
        <end position="84"/>
    </location>
</feature>
<feature type="transmembrane region" description="Helical" evidence="7">
    <location>
        <begin position="247"/>
        <end position="280"/>
    </location>
</feature>
<dbReference type="Pfam" id="PF02653">
    <property type="entry name" value="BPD_transp_2"/>
    <property type="match status" value="1"/>
</dbReference>
<keyword evidence="5 7" id="KW-0472">Membrane</keyword>